<reference evidence="1" key="1">
    <citation type="submission" date="2020-07" db="EMBL/GenBank/DDBJ databases">
        <title>Clinical and genomic characterization of carbapenemase-producing Enterobacterales causing secondary infections during the COVID-19 crisis at a New York City hospital.</title>
        <authorList>
            <person name="Gomez-Simmonds A."/>
            <person name="Annavajhala M.K."/>
            <person name="Uhlemann A.-C."/>
        </authorList>
    </citation>
    <scope>NUCLEOTIDE SEQUENCE</scope>
    <source>
        <strain evidence="1">NK1596</strain>
    </source>
</reference>
<accession>A0A927HJV7</accession>
<evidence type="ECO:0000313" key="2">
    <source>
        <dbReference type="Proteomes" id="UP000652007"/>
    </source>
</evidence>
<proteinExistence type="predicted"/>
<name>A0A927HJV7_KLEPN</name>
<dbReference type="Proteomes" id="UP000652007">
    <property type="component" value="Unassembled WGS sequence"/>
</dbReference>
<organism evidence="1 2">
    <name type="scientific">Klebsiella pneumoniae</name>
    <dbReference type="NCBI Taxonomy" id="573"/>
    <lineage>
        <taxon>Bacteria</taxon>
        <taxon>Pseudomonadati</taxon>
        <taxon>Pseudomonadota</taxon>
        <taxon>Gammaproteobacteria</taxon>
        <taxon>Enterobacterales</taxon>
        <taxon>Enterobacteriaceae</taxon>
        <taxon>Klebsiella/Raoultella group</taxon>
        <taxon>Klebsiella</taxon>
        <taxon>Klebsiella pneumoniae complex</taxon>
    </lineage>
</organism>
<protein>
    <submittedName>
        <fullName evidence="1">Uncharacterized protein</fullName>
    </submittedName>
</protein>
<comment type="caution">
    <text evidence="1">The sequence shown here is derived from an EMBL/GenBank/DDBJ whole genome shotgun (WGS) entry which is preliminary data.</text>
</comment>
<sequence>MQITSAANNYLYRRITTVGLYNEAAALPFARRKFRIFPGFTDKKKPLGKRLANKMERISCPINTGTHKGNRQITRTDQPGNKRSVEYIQLLEYHAVPLLVLYALFFYDDLSVTIAAVHQAEEPHAVNLSLEENIL</sequence>
<gene>
    <name evidence="1" type="ORF">IE990_24785</name>
</gene>
<evidence type="ECO:0000313" key="1">
    <source>
        <dbReference type="EMBL" id="MBD3704806.1"/>
    </source>
</evidence>
<dbReference type="EMBL" id="JACXTH010000002">
    <property type="protein sequence ID" value="MBD3704806.1"/>
    <property type="molecule type" value="Genomic_DNA"/>
</dbReference>
<dbReference type="AlphaFoldDB" id="A0A927HJV7"/>